<dbReference type="CDD" id="cd00761">
    <property type="entry name" value="Glyco_tranf_GTA_type"/>
    <property type="match status" value="1"/>
</dbReference>
<dbReference type="InterPro" id="IPR029044">
    <property type="entry name" value="Nucleotide-diphossugar_trans"/>
</dbReference>
<evidence type="ECO:0000259" key="1">
    <source>
        <dbReference type="Pfam" id="PF00535"/>
    </source>
</evidence>
<dbReference type="GO" id="GO:0044010">
    <property type="term" value="P:single-species biofilm formation"/>
    <property type="evidence" value="ECO:0007669"/>
    <property type="project" value="TreeGrafter"/>
</dbReference>
<dbReference type="EMBL" id="VBUU01000029">
    <property type="protein sequence ID" value="TLG01807.1"/>
    <property type="molecule type" value="Genomic_DNA"/>
</dbReference>
<dbReference type="SUPFAM" id="SSF53448">
    <property type="entry name" value="Nucleotide-diphospho-sugar transferases"/>
    <property type="match status" value="1"/>
</dbReference>
<proteinExistence type="predicted"/>
<evidence type="ECO:0000313" key="2">
    <source>
        <dbReference type="EMBL" id="TLG01807.1"/>
    </source>
</evidence>
<dbReference type="Gene3D" id="3.90.550.10">
    <property type="entry name" value="Spore Coat Polysaccharide Biosynthesis Protein SpsA, Chain A"/>
    <property type="match status" value="1"/>
</dbReference>
<organism evidence="2 3">
    <name type="scientific">Nocardia cyriacigeorgica</name>
    <dbReference type="NCBI Taxonomy" id="135487"/>
    <lineage>
        <taxon>Bacteria</taxon>
        <taxon>Bacillati</taxon>
        <taxon>Actinomycetota</taxon>
        <taxon>Actinomycetes</taxon>
        <taxon>Mycobacteriales</taxon>
        <taxon>Nocardiaceae</taxon>
        <taxon>Nocardia</taxon>
    </lineage>
</organism>
<comment type="caution">
    <text evidence="2">The sequence shown here is derived from an EMBL/GenBank/DDBJ whole genome shotgun (WGS) entry which is preliminary data.</text>
</comment>
<protein>
    <submittedName>
        <fullName evidence="2">Glycosyltransferase family 2 protein</fullName>
    </submittedName>
</protein>
<dbReference type="RefSeq" id="WP_138458007.1">
    <property type="nucleotide sequence ID" value="NZ_VBUU01000029.1"/>
</dbReference>
<dbReference type="Pfam" id="PF00535">
    <property type="entry name" value="Glycos_transf_2"/>
    <property type="match status" value="1"/>
</dbReference>
<gene>
    <name evidence="2" type="ORF">FEK35_23395</name>
</gene>
<sequence length="305" mass="33754">MTEPRGISVVIPCYNAGDYVREAVESVLNQPVSIDVEVILVDDSSDDSTTRAALADCATADQVRLVRLQQRSGVQLARTAGVRAAHFAYVLPLDSDDRLATASDVRRGGTYLDRAVEILESDSSTAFVHTLTRMFGDCDGLTISSYPCREDLIVRKHHVPTTIVYRRTDGIAAGLYDPAIRKWQDWAFAVALLAGRHRRGAENRIGFVDGPFVQYRIHPGPNRISTSTVSELEMTRLVTAANLDYFQHHHGSRRAEDIAELLCRSKPSRLDDLLHMAHHNLDQALALAHQRGAELTSPLHELGIP</sequence>
<dbReference type="InterPro" id="IPR001173">
    <property type="entry name" value="Glyco_trans_2-like"/>
</dbReference>
<feature type="domain" description="Glycosyltransferase 2-like" evidence="1">
    <location>
        <begin position="8"/>
        <end position="99"/>
    </location>
</feature>
<dbReference type="GO" id="GO:0016740">
    <property type="term" value="F:transferase activity"/>
    <property type="evidence" value="ECO:0007669"/>
    <property type="project" value="UniProtKB-KW"/>
</dbReference>
<dbReference type="PANTHER" id="PTHR43685">
    <property type="entry name" value="GLYCOSYLTRANSFERASE"/>
    <property type="match status" value="1"/>
</dbReference>
<dbReference type="AlphaFoldDB" id="A0A5R8P8I6"/>
<dbReference type="InterPro" id="IPR050834">
    <property type="entry name" value="Glycosyltransf_2"/>
</dbReference>
<dbReference type="PANTHER" id="PTHR43685:SF2">
    <property type="entry name" value="GLYCOSYLTRANSFERASE 2-LIKE DOMAIN-CONTAINING PROTEIN"/>
    <property type="match status" value="1"/>
</dbReference>
<dbReference type="OrthoDB" id="9810303at2"/>
<dbReference type="Proteomes" id="UP000308349">
    <property type="component" value="Unassembled WGS sequence"/>
</dbReference>
<keyword evidence="2" id="KW-0808">Transferase</keyword>
<accession>A0A5R8P8I6</accession>
<name>A0A5R8P8I6_9NOCA</name>
<evidence type="ECO:0000313" key="3">
    <source>
        <dbReference type="Proteomes" id="UP000308349"/>
    </source>
</evidence>
<reference evidence="2 3" key="1">
    <citation type="submission" date="2019-05" db="EMBL/GenBank/DDBJ databases">
        <title>Genomes sequences of two Nocardia cyriacigeorgica environmental isolates, type strains Nocardia asteroides ATCC 19247 and Nocardia cyriacigeorgica DSM 44484.</title>
        <authorList>
            <person name="Vautrin F."/>
            <person name="Bergeron E."/>
            <person name="Dubost A."/>
            <person name="Abrouk D."/>
            <person name="Rodriguez Nava V."/>
            <person name="Pujic P."/>
        </authorList>
    </citation>
    <scope>NUCLEOTIDE SEQUENCE [LARGE SCALE GENOMIC DNA]</scope>
    <source>
        <strain evidence="2 3">EML 1456</strain>
    </source>
</reference>